<gene>
    <name evidence="3" type="ORF">E5170_07735</name>
    <name evidence="2" type="ORF">E5170_21155</name>
    <name evidence="1" type="ORF">E5170_27715</name>
</gene>
<dbReference type="EMBL" id="SSBS01000011">
    <property type="protein sequence ID" value="THF25868.1"/>
    <property type="molecule type" value="Genomic_DNA"/>
</dbReference>
<organism evidence="3 4">
    <name type="scientific">Pseudomonas atacamensis</name>
    <dbReference type="NCBI Taxonomy" id="2565368"/>
    <lineage>
        <taxon>Bacteria</taxon>
        <taxon>Pseudomonadati</taxon>
        <taxon>Pseudomonadota</taxon>
        <taxon>Gammaproteobacteria</taxon>
        <taxon>Pseudomonadales</taxon>
        <taxon>Pseudomonadaceae</taxon>
        <taxon>Pseudomonas</taxon>
    </lineage>
</organism>
<dbReference type="EMBL" id="SSBS01000005">
    <property type="protein sequence ID" value="THF29677.1"/>
    <property type="molecule type" value="Genomic_DNA"/>
</dbReference>
<dbReference type="EMBL" id="SSBS01000002">
    <property type="protein sequence ID" value="THF34164.1"/>
    <property type="molecule type" value="Genomic_DNA"/>
</dbReference>
<name>A0AAQ2I257_9PSED</name>
<accession>A0AAQ2I257</accession>
<proteinExistence type="predicted"/>
<evidence type="ECO:0000313" key="3">
    <source>
        <dbReference type="EMBL" id="THF34164.1"/>
    </source>
</evidence>
<evidence type="ECO:0000313" key="1">
    <source>
        <dbReference type="EMBL" id="THF25868.1"/>
    </source>
</evidence>
<dbReference type="AlphaFoldDB" id="A0AAQ2I257"/>
<protein>
    <submittedName>
        <fullName evidence="3">Uncharacterized protein</fullName>
    </submittedName>
</protein>
<reference evidence="3 4" key="1">
    <citation type="submission" date="2019-04" db="EMBL/GenBank/DDBJ databases">
        <title>Draft genome sequence of Pseudomonas sp. M7D1 isolated from rhizosphere of plant the flowery desert.</title>
        <authorList>
            <person name="Poblete-Morales M."/>
            <person name="Plaza N."/>
            <person name="Corsini G."/>
            <person name="Silva E."/>
        </authorList>
    </citation>
    <scope>NUCLEOTIDE SEQUENCE [LARGE SCALE GENOMIC DNA]</scope>
    <source>
        <strain evidence="3 4">M7D1</strain>
    </source>
</reference>
<dbReference type="Proteomes" id="UP000310574">
    <property type="component" value="Unassembled WGS sequence"/>
</dbReference>
<comment type="caution">
    <text evidence="3">The sequence shown here is derived from an EMBL/GenBank/DDBJ whole genome shotgun (WGS) entry which is preliminary data.</text>
</comment>
<evidence type="ECO:0000313" key="4">
    <source>
        <dbReference type="Proteomes" id="UP000310574"/>
    </source>
</evidence>
<evidence type="ECO:0000313" key="2">
    <source>
        <dbReference type="EMBL" id="THF29677.1"/>
    </source>
</evidence>
<sequence>MRSKLAGATYEDVFLGETDRSLRQDLLLTLSVERSPRLIAHHEEYREADESDFALQGCSGMKFEVRGTRKHF</sequence>